<sequence length="409" mass="42083">MAAPSSDDSHATSWRPRGNVLALAAVSFLTDASSEIIAPLLPLFLVGTLGTSVRMVGLIEGAAEAVAAVLKVASGWWSDRVARRKPLIVAGYTVASLVRPLVAVAQSGTQVLAIRLVDRVGKGIRGAPRDALLAAAVPASLRGRAFGFHRAADHAGAVVGPLIALVCLHALGLTVRQLFWVAAIPGALAVLVAVLFVKEPPRIVPARTARDSGATAAAVATPPLPRSYWRGIAPMVLFTLGNSTDAFLLLRASQLGVATSLIPLLWVAMHLVKSASSTPGGALSDRIGRRPLIVAGWALYAAVYAGFALAEAPWHAWALFAVYGAVFGLSEGAEKAMVADLVQPAQRGTAFGWYHGVLGLAALPASVVFGAVWDAYGSATAFGMGAALALVAAAWLSLTPRPSAANASP</sequence>
<comment type="subcellular location">
    <subcellularLocation>
        <location evidence="1">Membrane</location>
        <topology evidence="1">Multi-pass membrane protein</topology>
    </subcellularLocation>
</comment>
<keyword evidence="8" id="KW-1185">Reference proteome</keyword>
<feature type="transmembrane region" description="Helical" evidence="5">
    <location>
        <begin position="379"/>
        <end position="398"/>
    </location>
</feature>
<evidence type="ECO:0000256" key="2">
    <source>
        <dbReference type="ARBA" id="ARBA00022692"/>
    </source>
</evidence>
<accession>A0A143BLL9</accession>
<feature type="transmembrane region" description="Helical" evidence="5">
    <location>
        <begin position="151"/>
        <end position="172"/>
    </location>
</feature>
<organism evidence="7 8">
    <name type="scientific">Gemmatimonas phototrophica</name>
    <dbReference type="NCBI Taxonomy" id="1379270"/>
    <lineage>
        <taxon>Bacteria</taxon>
        <taxon>Pseudomonadati</taxon>
        <taxon>Gemmatimonadota</taxon>
        <taxon>Gemmatimonadia</taxon>
        <taxon>Gemmatimonadales</taxon>
        <taxon>Gemmatimonadaceae</taxon>
        <taxon>Gemmatimonas</taxon>
    </lineage>
</organism>
<dbReference type="Proteomes" id="UP000076404">
    <property type="component" value="Chromosome"/>
</dbReference>
<evidence type="ECO:0000259" key="6">
    <source>
        <dbReference type="PROSITE" id="PS50850"/>
    </source>
</evidence>
<dbReference type="InterPro" id="IPR011701">
    <property type="entry name" value="MFS"/>
</dbReference>
<reference evidence="7 8" key="1">
    <citation type="journal article" date="2014" name="Proc. Natl. Acad. Sci. U.S.A.">
        <title>Functional type 2 photosynthetic reaction centers found in the rare bacterial phylum Gemmatimonadetes.</title>
        <authorList>
            <person name="Zeng Y."/>
            <person name="Feng F."/>
            <person name="Medova H."/>
            <person name="Dean J."/>
            <person name="Koblizek M."/>
        </authorList>
    </citation>
    <scope>NUCLEOTIDE SEQUENCE [LARGE SCALE GENOMIC DNA]</scope>
    <source>
        <strain evidence="7 8">AP64</strain>
    </source>
</reference>
<evidence type="ECO:0000256" key="4">
    <source>
        <dbReference type="ARBA" id="ARBA00023136"/>
    </source>
</evidence>
<dbReference type="CDD" id="cd17370">
    <property type="entry name" value="MFS_MJ1317_like"/>
    <property type="match status" value="1"/>
</dbReference>
<evidence type="ECO:0000313" key="8">
    <source>
        <dbReference type="Proteomes" id="UP000076404"/>
    </source>
</evidence>
<dbReference type="Pfam" id="PF07690">
    <property type="entry name" value="MFS_1"/>
    <property type="match status" value="1"/>
</dbReference>
<dbReference type="PANTHER" id="PTHR23518">
    <property type="entry name" value="C-METHYLTRANSFERASE"/>
    <property type="match status" value="1"/>
</dbReference>
<dbReference type="InterPro" id="IPR005829">
    <property type="entry name" value="Sugar_transporter_CS"/>
</dbReference>
<evidence type="ECO:0000256" key="3">
    <source>
        <dbReference type="ARBA" id="ARBA00022989"/>
    </source>
</evidence>
<evidence type="ECO:0000256" key="5">
    <source>
        <dbReference type="SAM" id="Phobius"/>
    </source>
</evidence>
<feature type="transmembrane region" description="Helical" evidence="5">
    <location>
        <begin position="178"/>
        <end position="197"/>
    </location>
</feature>
<dbReference type="SUPFAM" id="SSF103473">
    <property type="entry name" value="MFS general substrate transporter"/>
    <property type="match status" value="1"/>
</dbReference>
<protein>
    <recommendedName>
        <fullName evidence="6">Major facilitator superfamily (MFS) profile domain-containing protein</fullName>
    </recommendedName>
</protein>
<gene>
    <name evidence="7" type="ORF">GEMMAAP_12555</name>
</gene>
<dbReference type="InterPro" id="IPR036259">
    <property type="entry name" value="MFS_trans_sf"/>
</dbReference>
<evidence type="ECO:0000256" key="1">
    <source>
        <dbReference type="ARBA" id="ARBA00004141"/>
    </source>
</evidence>
<dbReference type="EMBL" id="CP011454">
    <property type="protein sequence ID" value="AMW05411.1"/>
    <property type="molecule type" value="Genomic_DNA"/>
</dbReference>
<feature type="transmembrane region" description="Helical" evidence="5">
    <location>
        <begin position="353"/>
        <end position="373"/>
    </location>
</feature>
<dbReference type="GO" id="GO:0022857">
    <property type="term" value="F:transmembrane transporter activity"/>
    <property type="evidence" value="ECO:0007669"/>
    <property type="project" value="InterPro"/>
</dbReference>
<name>A0A143BLL9_9BACT</name>
<reference evidence="7 8" key="2">
    <citation type="journal article" date="2016" name="Environ. Microbiol. Rep.">
        <title>Metagenomic evidence for the presence of phototrophic Gemmatimonadetes bacteria in diverse environments.</title>
        <authorList>
            <person name="Zeng Y."/>
            <person name="Baumbach J."/>
            <person name="Barbosa E.G."/>
            <person name="Azevedo V."/>
            <person name="Zhang C."/>
            <person name="Koblizek M."/>
        </authorList>
    </citation>
    <scope>NUCLEOTIDE SEQUENCE [LARGE SCALE GENOMIC DNA]</scope>
    <source>
        <strain evidence="7 8">AP64</strain>
    </source>
</reference>
<feature type="transmembrane region" description="Helical" evidence="5">
    <location>
        <begin position="316"/>
        <end position="333"/>
    </location>
</feature>
<dbReference type="RefSeq" id="WP_053334058.1">
    <property type="nucleotide sequence ID" value="NZ_CP011454.1"/>
</dbReference>
<keyword evidence="4 5" id="KW-0472">Membrane</keyword>
<dbReference type="Gene3D" id="1.20.1250.20">
    <property type="entry name" value="MFS general substrate transporter like domains"/>
    <property type="match status" value="2"/>
</dbReference>
<keyword evidence="2 5" id="KW-0812">Transmembrane</keyword>
<dbReference type="PROSITE" id="PS50850">
    <property type="entry name" value="MFS"/>
    <property type="match status" value="1"/>
</dbReference>
<dbReference type="eggNOG" id="COG2814">
    <property type="taxonomic scope" value="Bacteria"/>
</dbReference>
<dbReference type="PROSITE" id="PS00216">
    <property type="entry name" value="SUGAR_TRANSPORT_1"/>
    <property type="match status" value="1"/>
</dbReference>
<dbReference type="PANTHER" id="PTHR23518:SF2">
    <property type="entry name" value="MAJOR FACILITATOR SUPERFAMILY TRANSPORTER"/>
    <property type="match status" value="1"/>
</dbReference>
<feature type="domain" description="Major facilitator superfamily (MFS) profile" evidence="6">
    <location>
        <begin position="19"/>
        <end position="404"/>
    </location>
</feature>
<keyword evidence="3 5" id="KW-1133">Transmembrane helix</keyword>
<proteinExistence type="predicted"/>
<dbReference type="OrthoDB" id="9803985at2"/>
<dbReference type="KEGG" id="gph:GEMMAAP_12555"/>
<feature type="transmembrane region" description="Helical" evidence="5">
    <location>
        <begin position="292"/>
        <end position="310"/>
    </location>
</feature>
<dbReference type="InterPro" id="IPR020846">
    <property type="entry name" value="MFS_dom"/>
</dbReference>
<dbReference type="GO" id="GO:0016020">
    <property type="term" value="C:membrane"/>
    <property type="evidence" value="ECO:0007669"/>
    <property type="project" value="UniProtKB-SubCell"/>
</dbReference>
<dbReference type="AlphaFoldDB" id="A0A143BLL9"/>
<evidence type="ECO:0000313" key="7">
    <source>
        <dbReference type="EMBL" id="AMW05411.1"/>
    </source>
</evidence>